<dbReference type="Proteomes" id="UP000824241">
    <property type="component" value="Unassembled WGS sequence"/>
</dbReference>
<proteinExistence type="predicted"/>
<evidence type="ECO:0008006" key="3">
    <source>
        <dbReference type="Google" id="ProtNLM"/>
    </source>
</evidence>
<sequence length="160" mass="17816">MDLTEGEVRFLRAYRRTLDEAAAFRESGLKGREGWSDGANGRAVLRRLKSKRAALEEREAELDRPTLERVKAEIAHIAFDDIGRYLSFGEGEKGFEVRPADSGLLDTRSIAEVSVGSGGKVSMKLYSKERALFKLYEMLSGEGDEEEGSLLEALREIGDK</sequence>
<evidence type="ECO:0000313" key="2">
    <source>
        <dbReference type="Proteomes" id="UP000824241"/>
    </source>
</evidence>
<dbReference type="AlphaFoldDB" id="A0A9D1DY01"/>
<accession>A0A9D1DY01</accession>
<protein>
    <recommendedName>
        <fullName evidence="3">Terminase small subunit</fullName>
    </recommendedName>
</protein>
<organism evidence="1 2">
    <name type="scientific">Candidatus Faecivivens stercoravium</name>
    <dbReference type="NCBI Taxonomy" id="2840803"/>
    <lineage>
        <taxon>Bacteria</taxon>
        <taxon>Bacillati</taxon>
        <taxon>Bacillota</taxon>
        <taxon>Clostridia</taxon>
        <taxon>Eubacteriales</taxon>
        <taxon>Oscillospiraceae</taxon>
        <taxon>Oscillospiraceae incertae sedis</taxon>
        <taxon>Candidatus Faecivivens</taxon>
    </lineage>
</organism>
<dbReference type="EMBL" id="DVHA01000177">
    <property type="protein sequence ID" value="HIR61022.1"/>
    <property type="molecule type" value="Genomic_DNA"/>
</dbReference>
<gene>
    <name evidence="1" type="ORF">IAB37_05555</name>
</gene>
<name>A0A9D1DY01_9FIRM</name>
<evidence type="ECO:0000313" key="1">
    <source>
        <dbReference type="EMBL" id="HIR61022.1"/>
    </source>
</evidence>
<reference evidence="1" key="2">
    <citation type="journal article" date="2021" name="PeerJ">
        <title>Extensive microbial diversity within the chicken gut microbiome revealed by metagenomics and culture.</title>
        <authorList>
            <person name="Gilroy R."/>
            <person name="Ravi A."/>
            <person name="Getino M."/>
            <person name="Pursley I."/>
            <person name="Horton D.L."/>
            <person name="Alikhan N.F."/>
            <person name="Baker D."/>
            <person name="Gharbi K."/>
            <person name="Hall N."/>
            <person name="Watson M."/>
            <person name="Adriaenssens E.M."/>
            <person name="Foster-Nyarko E."/>
            <person name="Jarju S."/>
            <person name="Secka A."/>
            <person name="Antonio M."/>
            <person name="Oren A."/>
            <person name="Chaudhuri R.R."/>
            <person name="La Ragione R."/>
            <person name="Hildebrand F."/>
            <person name="Pallen M.J."/>
        </authorList>
    </citation>
    <scope>NUCLEOTIDE SEQUENCE</scope>
    <source>
        <strain evidence="1">CHK189-12415</strain>
    </source>
</reference>
<comment type="caution">
    <text evidence="1">The sequence shown here is derived from an EMBL/GenBank/DDBJ whole genome shotgun (WGS) entry which is preliminary data.</text>
</comment>
<reference evidence="1" key="1">
    <citation type="submission" date="2020-10" db="EMBL/GenBank/DDBJ databases">
        <authorList>
            <person name="Gilroy R."/>
        </authorList>
    </citation>
    <scope>NUCLEOTIDE SEQUENCE</scope>
    <source>
        <strain evidence="1">CHK189-12415</strain>
    </source>
</reference>